<dbReference type="EMBL" id="HBUE01010692">
    <property type="protein sequence ID" value="CAG6448265.1"/>
    <property type="molecule type" value="Transcribed_RNA"/>
</dbReference>
<dbReference type="EMBL" id="HBUE01010689">
    <property type="protein sequence ID" value="CAG6448258.1"/>
    <property type="molecule type" value="Transcribed_RNA"/>
</dbReference>
<evidence type="ECO:0000313" key="1">
    <source>
        <dbReference type="EMBL" id="CAG6448254.1"/>
    </source>
</evidence>
<reference evidence="1" key="1">
    <citation type="submission" date="2021-05" db="EMBL/GenBank/DDBJ databases">
        <authorList>
            <person name="Alioto T."/>
            <person name="Alioto T."/>
            <person name="Gomez Garrido J."/>
        </authorList>
    </citation>
    <scope>NUCLEOTIDE SEQUENCE</scope>
</reference>
<name>A0A8D8A0Y9_CULPI</name>
<dbReference type="EMBL" id="HBUE01010686">
    <property type="protein sequence ID" value="CAG6448251.1"/>
    <property type="molecule type" value="Transcribed_RNA"/>
</dbReference>
<dbReference type="AlphaFoldDB" id="A0A8D8A0Y9"/>
<sequence length="118" mass="13400">MHAHVRVVRRQVHSRWPQHLLRTAQHLRPHRDVHVLPVLRPRTPVPEVPLVEEVPHLPADGPVCGHHGARVPAALHRLQLPEGVRLVDRNARRHVLLPVQRVLPEHVQSEQGPRPGGP</sequence>
<proteinExistence type="predicted"/>
<protein>
    <submittedName>
        <fullName evidence="1">(northern house mosquito) hypothetical protein</fullName>
    </submittedName>
</protein>
<accession>A0A8D8A0Y9</accession>
<dbReference type="EMBL" id="HBUE01010691">
    <property type="protein sequence ID" value="CAG6448262.1"/>
    <property type="molecule type" value="Transcribed_RNA"/>
</dbReference>
<dbReference type="EMBL" id="HBUE01010687">
    <property type="protein sequence ID" value="CAG6448254.1"/>
    <property type="molecule type" value="Transcribed_RNA"/>
</dbReference>
<organism evidence="1">
    <name type="scientific">Culex pipiens</name>
    <name type="common">House mosquito</name>
    <dbReference type="NCBI Taxonomy" id="7175"/>
    <lineage>
        <taxon>Eukaryota</taxon>
        <taxon>Metazoa</taxon>
        <taxon>Ecdysozoa</taxon>
        <taxon>Arthropoda</taxon>
        <taxon>Hexapoda</taxon>
        <taxon>Insecta</taxon>
        <taxon>Pterygota</taxon>
        <taxon>Neoptera</taxon>
        <taxon>Endopterygota</taxon>
        <taxon>Diptera</taxon>
        <taxon>Nematocera</taxon>
        <taxon>Culicoidea</taxon>
        <taxon>Culicidae</taxon>
        <taxon>Culicinae</taxon>
        <taxon>Culicini</taxon>
        <taxon>Culex</taxon>
        <taxon>Culex</taxon>
    </lineage>
</organism>